<evidence type="ECO:0000313" key="1">
    <source>
        <dbReference type="EMBL" id="KAK1258575.1"/>
    </source>
</evidence>
<evidence type="ECO:0000313" key="2">
    <source>
        <dbReference type="Proteomes" id="UP001179952"/>
    </source>
</evidence>
<proteinExistence type="predicted"/>
<organism evidence="1 2">
    <name type="scientific">Acorus gramineus</name>
    <name type="common">Dwarf sweet flag</name>
    <dbReference type="NCBI Taxonomy" id="55184"/>
    <lineage>
        <taxon>Eukaryota</taxon>
        <taxon>Viridiplantae</taxon>
        <taxon>Streptophyta</taxon>
        <taxon>Embryophyta</taxon>
        <taxon>Tracheophyta</taxon>
        <taxon>Spermatophyta</taxon>
        <taxon>Magnoliopsida</taxon>
        <taxon>Liliopsida</taxon>
        <taxon>Acoraceae</taxon>
        <taxon>Acorus</taxon>
    </lineage>
</organism>
<comment type="caution">
    <text evidence="1">The sequence shown here is derived from an EMBL/GenBank/DDBJ whole genome shotgun (WGS) entry which is preliminary data.</text>
</comment>
<dbReference type="EMBL" id="JAUJYN010000015">
    <property type="protein sequence ID" value="KAK1258575.1"/>
    <property type="molecule type" value="Genomic_DNA"/>
</dbReference>
<reference evidence="1" key="1">
    <citation type="journal article" date="2023" name="Nat. Commun.">
        <title>Diploid and tetraploid genomes of Acorus and the evolution of monocots.</title>
        <authorList>
            <person name="Ma L."/>
            <person name="Liu K.W."/>
            <person name="Li Z."/>
            <person name="Hsiao Y.Y."/>
            <person name="Qi Y."/>
            <person name="Fu T."/>
            <person name="Tang G.D."/>
            <person name="Zhang D."/>
            <person name="Sun W.H."/>
            <person name="Liu D.K."/>
            <person name="Li Y."/>
            <person name="Chen G.Z."/>
            <person name="Liu X.D."/>
            <person name="Liao X.Y."/>
            <person name="Jiang Y.T."/>
            <person name="Yu X."/>
            <person name="Hao Y."/>
            <person name="Huang J."/>
            <person name="Zhao X.W."/>
            <person name="Ke S."/>
            <person name="Chen Y.Y."/>
            <person name="Wu W.L."/>
            <person name="Hsu J.L."/>
            <person name="Lin Y.F."/>
            <person name="Huang M.D."/>
            <person name="Li C.Y."/>
            <person name="Huang L."/>
            <person name="Wang Z.W."/>
            <person name="Zhao X."/>
            <person name="Zhong W.Y."/>
            <person name="Peng D.H."/>
            <person name="Ahmad S."/>
            <person name="Lan S."/>
            <person name="Zhang J.S."/>
            <person name="Tsai W.C."/>
            <person name="Van de Peer Y."/>
            <person name="Liu Z.J."/>
        </authorList>
    </citation>
    <scope>NUCLEOTIDE SEQUENCE</scope>
    <source>
        <strain evidence="1">SCP</strain>
    </source>
</reference>
<dbReference type="AlphaFoldDB" id="A0AAV9A332"/>
<name>A0AAV9A332_ACOGR</name>
<sequence length="153" mass="17337">MQEMYLKKENIWSIKPSSGCSSSWSSIIKARDWIIPKARYLLFEGKTTNLWYDPWINGKGLRQLLGRLSYDWGPPKVATVSAFITQGHCTSILAKQVTWGSLKHGRKFEIEDHPFMNGQNGYGDLFKLQSIVYAFGKLSSTSSPPLQGYIKEG</sequence>
<reference evidence="1" key="2">
    <citation type="submission" date="2023-06" db="EMBL/GenBank/DDBJ databases">
        <authorList>
            <person name="Ma L."/>
            <person name="Liu K.-W."/>
            <person name="Li Z."/>
            <person name="Hsiao Y.-Y."/>
            <person name="Qi Y."/>
            <person name="Fu T."/>
            <person name="Tang G."/>
            <person name="Zhang D."/>
            <person name="Sun W.-H."/>
            <person name="Liu D.-K."/>
            <person name="Li Y."/>
            <person name="Chen G.-Z."/>
            <person name="Liu X.-D."/>
            <person name="Liao X.-Y."/>
            <person name="Jiang Y.-T."/>
            <person name="Yu X."/>
            <person name="Hao Y."/>
            <person name="Huang J."/>
            <person name="Zhao X.-W."/>
            <person name="Ke S."/>
            <person name="Chen Y.-Y."/>
            <person name="Wu W.-L."/>
            <person name="Hsu J.-L."/>
            <person name="Lin Y.-F."/>
            <person name="Huang M.-D."/>
            <person name="Li C.-Y."/>
            <person name="Huang L."/>
            <person name="Wang Z.-W."/>
            <person name="Zhao X."/>
            <person name="Zhong W.-Y."/>
            <person name="Peng D.-H."/>
            <person name="Ahmad S."/>
            <person name="Lan S."/>
            <person name="Zhang J.-S."/>
            <person name="Tsai W.-C."/>
            <person name="Van De Peer Y."/>
            <person name="Liu Z.-J."/>
        </authorList>
    </citation>
    <scope>NUCLEOTIDE SEQUENCE</scope>
    <source>
        <strain evidence="1">SCP</strain>
        <tissue evidence="1">Leaves</tissue>
    </source>
</reference>
<accession>A0AAV9A332</accession>
<dbReference type="Proteomes" id="UP001179952">
    <property type="component" value="Unassembled WGS sequence"/>
</dbReference>
<protein>
    <submittedName>
        <fullName evidence="1">Uncharacterized protein</fullName>
    </submittedName>
</protein>
<gene>
    <name evidence="1" type="ORF">QJS04_geneDACA020389</name>
</gene>
<keyword evidence="2" id="KW-1185">Reference proteome</keyword>